<gene>
    <name evidence="2" type="ORF">B0T26DRAFT_675972</name>
</gene>
<organism evidence="2 3">
    <name type="scientific">Lasiosphaeria miniovina</name>
    <dbReference type="NCBI Taxonomy" id="1954250"/>
    <lineage>
        <taxon>Eukaryota</taxon>
        <taxon>Fungi</taxon>
        <taxon>Dikarya</taxon>
        <taxon>Ascomycota</taxon>
        <taxon>Pezizomycotina</taxon>
        <taxon>Sordariomycetes</taxon>
        <taxon>Sordariomycetidae</taxon>
        <taxon>Sordariales</taxon>
        <taxon>Lasiosphaeriaceae</taxon>
        <taxon>Lasiosphaeria</taxon>
    </lineage>
</organism>
<proteinExistence type="predicted"/>
<name>A0AA40DXW9_9PEZI</name>
<keyword evidence="1" id="KW-0472">Membrane</keyword>
<keyword evidence="1" id="KW-1133">Transmembrane helix</keyword>
<protein>
    <submittedName>
        <fullName evidence="2">Uncharacterized protein</fullName>
    </submittedName>
</protein>
<keyword evidence="1" id="KW-0812">Transmembrane</keyword>
<evidence type="ECO:0000256" key="1">
    <source>
        <dbReference type="SAM" id="Phobius"/>
    </source>
</evidence>
<keyword evidence="3" id="KW-1185">Reference proteome</keyword>
<dbReference type="RefSeq" id="XP_060296490.1">
    <property type="nucleotide sequence ID" value="XM_060439910.1"/>
</dbReference>
<feature type="transmembrane region" description="Helical" evidence="1">
    <location>
        <begin position="106"/>
        <end position="133"/>
    </location>
</feature>
<dbReference type="GeneID" id="85323180"/>
<comment type="caution">
    <text evidence="2">The sequence shown here is derived from an EMBL/GenBank/DDBJ whole genome shotgun (WGS) entry which is preliminary data.</text>
</comment>
<sequence>MRLAASLALCGPRRQWLAVAPAELSLSALKIGKWSDSRWSDLFQCNVMEGAAPPSLILGADNQHKLKSAFRPSRSIKQHECSPDTPPMDQAAECAKNSHDTQRVAVLLLLPLSLLFLAACLGAIVALAVHGPVLVPQQDTRITSTIISASSKLATLVMGLVFARSAWASGVGDVVRGRPMTARKLVAACRPFLSLEQLQSFGALPAPFRLHVAAGGLCLAAMVATSPSFRYDSLPTAGSRVALVPDVAFACPADKVAQTGLFICDQGGSRLNILTNTSLHAWDYIGEVNSGGQRTVAKQGRVGDESLGANVTLATLPAGWKLDPGGGGSGNNLPWMAMSVSCRARAISVGFAGSGYRSNASVFLDGDLAAVFDIGAMPQWNAAVHLLLRVNESDSAFSSLGEYDVIMLGRDEDQPGGSSMMPGLDMASVTPLGSAVLDLYGYGAIEQPLAGAAARCTFWADAGGGWPPGPLWPPLNHTTNTVWGALVDDRPTPATAMLNYGASWQYTIVSDNDVPGGSVAYIANNTGPGVAFHHLLAAYIRNQWALAAYAVSRHTYYKLERPFAGTGPEQLFVSATLVAALPAAALAVAMAVAARACVAAWGLGYWINRVEFGGWWLLKAARPDLYGAGFANATEGAFMQSCEAVDVQYVDVKPRDGVGQLLLRRAGEGLEPFQRGRVYQ</sequence>
<evidence type="ECO:0000313" key="2">
    <source>
        <dbReference type="EMBL" id="KAK0717697.1"/>
    </source>
</evidence>
<reference evidence="2" key="1">
    <citation type="submission" date="2023-06" db="EMBL/GenBank/DDBJ databases">
        <title>Genome-scale phylogeny and comparative genomics of the fungal order Sordariales.</title>
        <authorList>
            <consortium name="Lawrence Berkeley National Laboratory"/>
            <person name="Hensen N."/>
            <person name="Bonometti L."/>
            <person name="Westerberg I."/>
            <person name="Brannstrom I.O."/>
            <person name="Guillou S."/>
            <person name="Cros-Aarteil S."/>
            <person name="Calhoun S."/>
            <person name="Haridas S."/>
            <person name="Kuo A."/>
            <person name="Mondo S."/>
            <person name="Pangilinan J."/>
            <person name="Riley R."/>
            <person name="LaButti K."/>
            <person name="Andreopoulos B."/>
            <person name="Lipzen A."/>
            <person name="Chen C."/>
            <person name="Yanf M."/>
            <person name="Daum C."/>
            <person name="Ng V."/>
            <person name="Clum A."/>
            <person name="Steindorff A."/>
            <person name="Ohm R."/>
            <person name="Martin F."/>
            <person name="Silar P."/>
            <person name="Natvig D."/>
            <person name="Lalanne C."/>
            <person name="Gautier V."/>
            <person name="Ament-velasquez S.L."/>
            <person name="Kruys A."/>
            <person name="Hutchinson M.I."/>
            <person name="Powell A.J."/>
            <person name="Barry K."/>
            <person name="Miller A.N."/>
            <person name="Grigoriev I.V."/>
            <person name="Debuchy R."/>
            <person name="Gladieux P."/>
            <person name="Thoren M.H."/>
            <person name="Johannesson H."/>
        </authorList>
    </citation>
    <scope>NUCLEOTIDE SEQUENCE</scope>
    <source>
        <strain evidence="2">SMH2392-1A</strain>
    </source>
</reference>
<dbReference type="EMBL" id="JAUIRO010000004">
    <property type="protein sequence ID" value="KAK0717697.1"/>
    <property type="molecule type" value="Genomic_DNA"/>
</dbReference>
<evidence type="ECO:0000313" key="3">
    <source>
        <dbReference type="Proteomes" id="UP001172101"/>
    </source>
</evidence>
<dbReference type="Proteomes" id="UP001172101">
    <property type="component" value="Unassembled WGS sequence"/>
</dbReference>
<accession>A0AA40DXW9</accession>
<dbReference type="AlphaFoldDB" id="A0AA40DXW9"/>